<sequence>MAEVEELYNILKEKLMKSELEETISITTTVDLPKLDLALFKILIQDNGMSGIITCINRPHTYYAKLLSTNGINADDVYYVDACSPILHTPSESFFLDTDKPEKNVWFVRDISDLSFLQIELYEVAKRLVNTSKGKRGFLLLEGLASLGLYNDPTSLGKFLHDLSIRARSFHVYMIILMEKDDALGNLIRTICDNNYQI</sequence>
<protein>
    <recommendedName>
        <fullName evidence="3">KaiC-like domain-containing protein</fullName>
    </recommendedName>
</protein>
<gene>
    <name evidence="1" type="ORF">Sv326_0265</name>
</gene>
<organism evidence="1 2">
    <name type="scientific">Fermentimicrarchaeum limneticum</name>
    <dbReference type="NCBI Taxonomy" id="2795018"/>
    <lineage>
        <taxon>Archaea</taxon>
        <taxon>Candidatus Micrarchaeota</taxon>
        <taxon>Candidatus Fermentimicrarchaeales</taxon>
        <taxon>Candidatus Fermentimicrarchaeaceae</taxon>
        <taxon>Candidatus Fermentimicrarchaeum</taxon>
    </lineage>
</organism>
<evidence type="ECO:0000313" key="1">
    <source>
        <dbReference type="EMBL" id="QLJ52440.1"/>
    </source>
</evidence>
<accession>A0A7D6BF17</accession>
<dbReference type="KEGG" id="flt:Sv326_0265"/>
<dbReference type="Proteomes" id="UP000510821">
    <property type="component" value="Chromosome"/>
</dbReference>
<evidence type="ECO:0000313" key="2">
    <source>
        <dbReference type="Proteomes" id="UP000510821"/>
    </source>
</evidence>
<name>A0A7D6BF17_FERL1</name>
<proteinExistence type="predicted"/>
<evidence type="ECO:0008006" key="3">
    <source>
        <dbReference type="Google" id="ProtNLM"/>
    </source>
</evidence>
<dbReference type="EMBL" id="CP058998">
    <property type="protein sequence ID" value="QLJ52440.1"/>
    <property type="molecule type" value="Genomic_DNA"/>
</dbReference>
<dbReference type="AlphaFoldDB" id="A0A7D6BF17"/>
<reference evidence="2" key="1">
    <citation type="submission" date="2020-07" db="EMBL/GenBank/DDBJ databases">
        <title>Metabolic diversity and evolutionary history of the archaeal phylum ###Micrarchaeota### uncovered from a freshwater lake metagenome.</title>
        <authorList>
            <person name="Kadnikov V.V."/>
            <person name="Savvichev A.S."/>
            <person name="Mardanov A.V."/>
            <person name="Beletsky A.V."/>
            <person name="Chupakov A.V."/>
            <person name="Kokryatskaya N.M."/>
            <person name="Pimenov N.V."/>
            <person name="Ravin N.V."/>
        </authorList>
    </citation>
    <scope>NUCLEOTIDE SEQUENCE [LARGE SCALE GENOMIC DNA]</scope>
</reference>